<comment type="caution">
    <text evidence="15">Lacks conserved residue(s) required for the propagation of feature annotation.</text>
</comment>
<feature type="region of interest" description="Disordered" evidence="16">
    <location>
        <begin position="1"/>
        <end position="23"/>
    </location>
</feature>
<reference evidence="20 21" key="1">
    <citation type="submission" date="2016-02" db="EMBL/GenBank/DDBJ databases">
        <title>Draft genome sequence of Hydrogenophaga sp. LPB0072.</title>
        <authorList>
            <person name="Shin S.-K."/>
            <person name="Yi H."/>
        </authorList>
    </citation>
    <scope>NUCLEOTIDE SEQUENCE [LARGE SCALE GENOMIC DNA]</scope>
    <source>
        <strain evidence="20 21">LPB0072</strain>
    </source>
</reference>
<dbReference type="Pfam" id="PF24877">
    <property type="entry name" value="ILV_EDD_C"/>
    <property type="match status" value="1"/>
</dbReference>
<dbReference type="InterPro" id="IPR056740">
    <property type="entry name" value="ILV_EDD_C"/>
</dbReference>
<keyword evidence="21" id="KW-1185">Reference proteome</keyword>
<dbReference type="NCBIfam" id="TIGR00110">
    <property type="entry name" value="ilvD"/>
    <property type="match status" value="1"/>
</dbReference>
<dbReference type="Proteomes" id="UP000185680">
    <property type="component" value="Chromosome"/>
</dbReference>
<keyword evidence="5 15" id="KW-0479">Metal-binding</keyword>
<evidence type="ECO:0000256" key="8">
    <source>
        <dbReference type="ARBA" id="ARBA00023014"/>
    </source>
</evidence>
<comment type="function">
    <text evidence="15">Functions in the biosynthesis of branched-chain amino acids. Catalyzes the dehydration of (2R,3R)-2,3-dihydroxy-3-methylpentanoate (2,3-dihydroxy-3-methylvalerate) into 2-oxo-3-methylpentanoate (2-oxo-3-methylvalerate) and of (2R)-2,3-dihydroxy-3-methylbutanoate (2,3-dihydroxyisovalerate) into 2-oxo-3-methylbutanoate (2-oxoisovalerate), the penultimate precursor to L-isoleucine and L-valine, respectively.</text>
</comment>
<dbReference type="InterPro" id="IPR000581">
    <property type="entry name" value="ILV_EDD_N"/>
</dbReference>
<dbReference type="PROSITE" id="PS00886">
    <property type="entry name" value="ILVD_EDD_1"/>
    <property type="match status" value="1"/>
</dbReference>
<keyword evidence="7 15" id="KW-0408">Iron</keyword>
<feature type="binding site" evidence="15">
    <location>
        <position position="456"/>
    </location>
    <ligand>
        <name>Mg(2+)</name>
        <dbReference type="ChEBI" id="CHEBI:18420"/>
    </ligand>
</feature>
<evidence type="ECO:0000313" key="20">
    <source>
        <dbReference type="EMBL" id="OAD41985.1"/>
    </source>
</evidence>
<dbReference type="PROSITE" id="PS00887">
    <property type="entry name" value="ILVD_EDD_2"/>
    <property type="match status" value="1"/>
</dbReference>
<dbReference type="OrthoDB" id="9807077at2"/>
<dbReference type="GO" id="GO:0009099">
    <property type="term" value="P:L-valine biosynthetic process"/>
    <property type="evidence" value="ECO:0007669"/>
    <property type="project" value="UniProtKB-UniRule"/>
</dbReference>
<dbReference type="GO" id="GO:0000287">
    <property type="term" value="F:magnesium ion binding"/>
    <property type="evidence" value="ECO:0007669"/>
    <property type="project" value="UniProtKB-UniRule"/>
</dbReference>
<dbReference type="AlphaFoldDB" id="A0A167I0Z8"/>
<dbReference type="UniPathway" id="UPA00047">
    <property type="reaction ID" value="UER00057"/>
</dbReference>
<feature type="binding site" description="via carbamate group" evidence="15">
    <location>
        <position position="134"/>
    </location>
    <ligand>
        <name>Mg(2+)</name>
        <dbReference type="ChEBI" id="CHEBI:18420"/>
    </ligand>
</feature>
<comment type="cofactor">
    <cofactor evidence="1 15">
        <name>Mg(2+)</name>
        <dbReference type="ChEBI" id="CHEBI:18420"/>
    </cofactor>
</comment>
<dbReference type="EC" id="4.2.1.9" evidence="14 15"/>
<keyword evidence="3 15" id="KW-0028">Amino-acid biosynthesis</keyword>
<feature type="active site" description="Proton acceptor" evidence="15">
    <location>
        <position position="482"/>
    </location>
</feature>
<evidence type="ECO:0000256" key="15">
    <source>
        <dbReference type="HAMAP-Rule" id="MF_00012"/>
    </source>
</evidence>
<comment type="subunit">
    <text evidence="15">Homodimer.</text>
</comment>
<dbReference type="EMBL" id="LVWD01000013">
    <property type="protein sequence ID" value="OAD41985.1"/>
    <property type="molecule type" value="Genomic_DNA"/>
</dbReference>
<dbReference type="PANTHER" id="PTHR21000:SF5">
    <property type="entry name" value="DIHYDROXY-ACID DEHYDRATASE, MITOCHONDRIAL"/>
    <property type="match status" value="1"/>
</dbReference>
<evidence type="ECO:0000256" key="12">
    <source>
        <dbReference type="ARBA" id="ARBA00029436"/>
    </source>
</evidence>
<dbReference type="UniPathway" id="UPA00049">
    <property type="reaction ID" value="UER00061"/>
</dbReference>
<dbReference type="Proteomes" id="UP000185657">
    <property type="component" value="Unassembled WGS sequence"/>
</dbReference>
<evidence type="ECO:0000256" key="10">
    <source>
        <dbReference type="ARBA" id="ARBA00023304"/>
    </source>
</evidence>
<dbReference type="HAMAP" id="MF_00012">
    <property type="entry name" value="IlvD"/>
    <property type="match status" value="1"/>
</dbReference>
<evidence type="ECO:0000256" key="7">
    <source>
        <dbReference type="ARBA" id="ARBA00023004"/>
    </source>
</evidence>
<dbReference type="InterPro" id="IPR020558">
    <property type="entry name" value="DiOHA_6PGluconate_deHydtase_CS"/>
</dbReference>
<evidence type="ECO:0000256" key="5">
    <source>
        <dbReference type="ARBA" id="ARBA00022723"/>
    </source>
</evidence>
<evidence type="ECO:0000256" key="2">
    <source>
        <dbReference type="ARBA" id="ARBA00006486"/>
    </source>
</evidence>
<dbReference type="InterPro" id="IPR004404">
    <property type="entry name" value="DihydroxyA_deHydtase"/>
</dbReference>
<name>A0A167I0Z8_9BURK</name>
<dbReference type="FunFam" id="3.50.30.80:FF:000001">
    <property type="entry name" value="Dihydroxy-acid dehydratase"/>
    <property type="match status" value="1"/>
</dbReference>
<comment type="similarity">
    <text evidence="2 15">Belongs to the IlvD/Edd family.</text>
</comment>
<dbReference type="Gene3D" id="3.50.30.80">
    <property type="entry name" value="IlvD/EDD C-terminal domain-like"/>
    <property type="match status" value="1"/>
</dbReference>
<comment type="catalytic activity">
    <reaction evidence="15">
        <text>(2R,3R)-2,3-dihydroxy-3-methylpentanoate = (S)-3-methyl-2-oxopentanoate + H2O</text>
        <dbReference type="Rhea" id="RHEA:27694"/>
        <dbReference type="ChEBI" id="CHEBI:15377"/>
        <dbReference type="ChEBI" id="CHEBI:35146"/>
        <dbReference type="ChEBI" id="CHEBI:49258"/>
        <dbReference type="EC" id="4.2.1.9"/>
    </reaction>
</comment>
<evidence type="ECO:0000256" key="11">
    <source>
        <dbReference type="ARBA" id="ARBA00029304"/>
    </source>
</evidence>
<dbReference type="GO" id="GO:0051537">
    <property type="term" value="F:2 iron, 2 sulfur cluster binding"/>
    <property type="evidence" value="ECO:0007669"/>
    <property type="project" value="UniProtKB-UniRule"/>
</dbReference>
<evidence type="ECO:0000313" key="21">
    <source>
        <dbReference type="Proteomes" id="UP000185657"/>
    </source>
</evidence>
<keyword evidence="8 15" id="KW-0411">Iron-sulfur</keyword>
<dbReference type="SUPFAM" id="SSF143975">
    <property type="entry name" value="IlvD/EDD N-terminal domain-like"/>
    <property type="match status" value="1"/>
</dbReference>
<dbReference type="SUPFAM" id="SSF52016">
    <property type="entry name" value="LeuD/IlvD-like"/>
    <property type="match status" value="1"/>
</dbReference>
<dbReference type="RefSeq" id="WP_066090643.1">
    <property type="nucleotide sequence ID" value="NZ_CP017476.1"/>
</dbReference>
<dbReference type="STRING" id="1763535.LPB072_13375"/>
<keyword evidence="6 15" id="KW-0460">Magnesium</keyword>
<evidence type="ECO:0000256" key="6">
    <source>
        <dbReference type="ARBA" id="ARBA00022842"/>
    </source>
</evidence>
<dbReference type="PANTHER" id="PTHR21000">
    <property type="entry name" value="DIHYDROXY-ACID DEHYDRATASE DAD"/>
    <property type="match status" value="1"/>
</dbReference>
<evidence type="ECO:0000256" key="14">
    <source>
        <dbReference type="ARBA" id="ARBA00029490"/>
    </source>
</evidence>
<organism evidence="19 22">
    <name type="scientific">Hydrogenophaga crassostreae</name>
    <dbReference type="NCBI Taxonomy" id="1763535"/>
    <lineage>
        <taxon>Bacteria</taxon>
        <taxon>Pseudomonadati</taxon>
        <taxon>Pseudomonadota</taxon>
        <taxon>Betaproteobacteria</taxon>
        <taxon>Burkholderiales</taxon>
        <taxon>Comamonadaceae</taxon>
        <taxon>Hydrogenophaga</taxon>
    </lineage>
</organism>
<feature type="binding site" evidence="15">
    <location>
        <position position="117"/>
    </location>
    <ligand>
        <name>[2Fe-2S] cluster</name>
        <dbReference type="ChEBI" id="CHEBI:190135"/>
    </ligand>
</feature>
<feature type="domain" description="Dihydroxy-acid/6-phosphogluconate dehydratase N-terminal" evidence="17">
    <location>
        <begin position="44"/>
        <end position="360"/>
    </location>
</feature>
<evidence type="ECO:0000259" key="17">
    <source>
        <dbReference type="Pfam" id="PF00920"/>
    </source>
</evidence>
<feature type="binding site" evidence="15">
    <location>
        <position position="91"/>
    </location>
    <ligand>
        <name>Mg(2+)</name>
        <dbReference type="ChEBI" id="CHEBI:18420"/>
    </ligand>
</feature>
<proteinExistence type="inferred from homology"/>
<dbReference type="InterPro" id="IPR050165">
    <property type="entry name" value="DHAD_IlvD/Edd"/>
</dbReference>
<comment type="pathway">
    <text evidence="13 15">Amino-acid biosynthesis; L-isoleucine biosynthesis; L-isoleucine from 2-oxobutanoate: step 3/4.</text>
</comment>
<feature type="modified residue" description="N6-carboxylysine" evidence="15">
    <location>
        <position position="134"/>
    </location>
</feature>
<evidence type="ECO:0000256" key="16">
    <source>
        <dbReference type="SAM" id="MobiDB-lite"/>
    </source>
</evidence>
<evidence type="ECO:0000256" key="4">
    <source>
        <dbReference type="ARBA" id="ARBA00022714"/>
    </source>
</evidence>
<evidence type="ECO:0000256" key="13">
    <source>
        <dbReference type="ARBA" id="ARBA00029437"/>
    </source>
</evidence>
<feature type="binding site" evidence="15">
    <location>
        <position position="133"/>
    </location>
    <ligand>
        <name>Mg(2+)</name>
        <dbReference type="ChEBI" id="CHEBI:18420"/>
    </ligand>
</feature>
<protein>
    <recommendedName>
        <fullName evidence="14 15">Dihydroxy-acid dehydratase</fullName>
        <shortName evidence="15">DAD</shortName>
        <ecNumber evidence="14 15">4.2.1.9</ecNumber>
    </recommendedName>
</protein>
<dbReference type="InterPro" id="IPR037237">
    <property type="entry name" value="IlvD/EDD_N"/>
</dbReference>
<evidence type="ECO:0000256" key="9">
    <source>
        <dbReference type="ARBA" id="ARBA00023239"/>
    </source>
</evidence>
<keyword evidence="9 15" id="KW-0456">Lyase</keyword>
<accession>A0A167I0Z8</accession>
<comment type="cofactor">
    <cofactor evidence="15">
        <name>[2Fe-2S] cluster</name>
        <dbReference type="ChEBI" id="CHEBI:190135"/>
    </cofactor>
    <text evidence="15">Binds 1 [2Fe-2S] cluster per subunit. This cluster acts as a Lewis acid cofactor.</text>
</comment>
<keyword evidence="10 15" id="KW-0100">Branched-chain amino acid biosynthesis</keyword>
<dbReference type="InterPro" id="IPR042096">
    <property type="entry name" value="Dihydro-acid_dehy_C"/>
</dbReference>
<feature type="domain" description="Dihydroxy-acid/6-phosphogluconate dehydratase C-terminal" evidence="18">
    <location>
        <begin position="374"/>
        <end position="563"/>
    </location>
</feature>
<dbReference type="EMBL" id="CP017476">
    <property type="protein sequence ID" value="AOW13689.1"/>
    <property type="molecule type" value="Genomic_DNA"/>
</dbReference>
<evidence type="ECO:0000256" key="3">
    <source>
        <dbReference type="ARBA" id="ARBA00022605"/>
    </source>
</evidence>
<comment type="pathway">
    <text evidence="12 15">Amino-acid biosynthesis; L-valine biosynthesis; L-valine from pyruvate: step 3/4.</text>
</comment>
<evidence type="ECO:0000259" key="18">
    <source>
        <dbReference type="Pfam" id="PF24877"/>
    </source>
</evidence>
<keyword evidence="4 15" id="KW-0001">2Fe-2S</keyword>
<reference evidence="19 22" key="2">
    <citation type="submission" date="2016-10" db="EMBL/GenBank/DDBJ databases">
        <title>Hydorgenophaga sp. LPB0072 isolated from gastropod.</title>
        <authorList>
            <person name="Kim E."/>
            <person name="Yi H."/>
        </authorList>
    </citation>
    <scope>NUCLEOTIDE SEQUENCE [LARGE SCALE GENOMIC DNA]</scope>
    <source>
        <strain evidence="19 22">LPB0072</strain>
    </source>
</reference>
<dbReference type="KEGG" id="hyl:LPB072_13375"/>
<evidence type="ECO:0000313" key="22">
    <source>
        <dbReference type="Proteomes" id="UP000185680"/>
    </source>
</evidence>
<dbReference type="NCBIfam" id="NF002068">
    <property type="entry name" value="PRK00911.1"/>
    <property type="match status" value="1"/>
</dbReference>
<sequence length="568" mass="59698">MADNKIIPITPMNQRSKNITEGKSRAPNRSMYYAMGYEAGDFVKPMVGVANGHSTITPCNSGLQKLADAAIAAIEEAGGNAQVFGTPTISDGMAMGTEGMKYSLVSREVISDCVETCVQGQWMDGVVVIGGCDKNMPGGLMGMLRANVPAIYVYGGTILPGRYKGQDLNIVSVFEAVGQNAAGNLSDEDLLEIEKRAIPGTGSCGGMYTANTMSSAFEALGISLPYSSTMANPHDEKLNSAKESAKVLIEAIRKDIKPRDIVTRKSIENAVAVIMATGGSTNAVLHFLAIAHAAGVEWTIDDFERVRVKTPVLCDLKPSGKYLAVDLHKAGGIPQVMKVLLNAGLLHGDCLTITGQTMAEVLKNVPDVPAADQDVIRSIDKPMYAQGHLAILKGNLSPEGCVAKITGLKNPVITGPARVFDDEQSALKAILDGKIVAGDVMVLRYLGPKGGPGMPEMLAPTGALIGAGLGESVGLITDGRFSGGTWGMVVGHVAPEAAAGGTIAFVHEGDTITIDARQLKLELLVSEEEIAQRRAAWIAPQPRYTRGVQAKFAFNASSASKGAVLDNY</sequence>
<dbReference type="GO" id="GO:0004160">
    <property type="term" value="F:dihydroxy-acid dehydratase activity"/>
    <property type="evidence" value="ECO:0007669"/>
    <property type="project" value="UniProtKB-UniRule"/>
</dbReference>
<comment type="catalytic activity">
    <reaction evidence="11">
        <text>(2R)-2,3-dihydroxy-3-methylbutanoate = 3-methyl-2-oxobutanoate + H2O</text>
        <dbReference type="Rhea" id="RHEA:24809"/>
        <dbReference type="ChEBI" id="CHEBI:11851"/>
        <dbReference type="ChEBI" id="CHEBI:15377"/>
        <dbReference type="ChEBI" id="CHEBI:49072"/>
        <dbReference type="EC" id="4.2.1.9"/>
    </reaction>
    <physiologicalReaction direction="left-to-right" evidence="11">
        <dbReference type="Rhea" id="RHEA:24810"/>
    </physiologicalReaction>
</comment>
<evidence type="ECO:0000313" key="19">
    <source>
        <dbReference type="EMBL" id="AOW13689.1"/>
    </source>
</evidence>
<gene>
    <name evidence="15" type="primary">ilvD</name>
    <name evidence="19" type="ORF">LPB072_13375</name>
    <name evidence="20" type="ORF">LPB72_11995</name>
</gene>
<feature type="binding site" evidence="15">
    <location>
        <position position="59"/>
    </location>
    <ligand>
        <name>[2Fe-2S] cluster</name>
        <dbReference type="ChEBI" id="CHEBI:190135"/>
    </ligand>
</feature>
<dbReference type="Pfam" id="PF00920">
    <property type="entry name" value="ILVD_EDD_N"/>
    <property type="match status" value="1"/>
</dbReference>
<evidence type="ECO:0000256" key="1">
    <source>
        <dbReference type="ARBA" id="ARBA00001946"/>
    </source>
</evidence>
<dbReference type="GO" id="GO:0009097">
    <property type="term" value="P:isoleucine biosynthetic process"/>
    <property type="evidence" value="ECO:0007669"/>
    <property type="project" value="UniProtKB-UniRule"/>
</dbReference>